<dbReference type="GO" id="GO:0019288">
    <property type="term" value="P:isopentenyl diphosphate biosynthetic process, methylerythritol 4-phosphate pathway"/>
    <property type="evidence" value="ECO:0007669"/>
    <property type="project" value="TreeGrafter"/>
</dbReference>
<keyword evidence="2" id="KW-0411">Iron-sulfur</keyword>
<keyword evidence="2" id="KW-0408">Iron</keyword>
<protein>
    <submittedName>
        <fullName evidence="4">4-hydroxy-3-methylbut-2-en-1-yl diphosphate synthase-like protein</fullName>
    </submittedName>
</protein>
<dbReference type="EMBL" id="AHOP02000060">
    <property type="protein sequence ID" value="EMO38994.1"/>
    <property type="molecule type" value="Genomic_DNA"/>
</dbReference>
<dbReference type="InterPro" id="IPR004588">
    <property type="entry name" value="IspG_bac-typ"/>
</dbReference>
<comment type="cofactor">
    <cofactor evidence="1">
        <name>[4Fe-4S] cluster</name>
        <dbReference type="ChEBI" id="CHEBI:49883"/>
    </cofactor>
</comment>
<dbReference type="PANTHER" id="PTHR30454:SF0">
    <property type="entry name" value="4-HYDROXY-3-METHYLBUT-2-EN-1-YL DIPHOSPHATE SYNTHASE (FERREDOXIN), CHLOROPLASTIC"/>
    <property type="match status" value="1"/>
</dbReference>
<dbReference type="InterPro" id="IPR011005">
    <property type="entry name" value="Dihydropteroate_synth-like_sf"/>
</dbReference>
<dbReference type="Proteomes" id="UP000012153">
    <property type="component" value="Unassembled WGS sequence"/>
</dbReference>
<dbReference type="GO" id="GO:0046429">
    <property type="term" value="F:4-hydroxy-3-methylbut-2-en-1-yl diphosphate synthase activity (ferredoxin)"/>
    <property type="evidence" value="ECO:0007669"/>
    <property type="project" value="InterPro"/>
</dbReference>
<dbReference type="InterPro" id="IPR058578">
    <property type="entry name" value="IspG_TIM"/>
</dbReference>
<reference evidence="4 5" key="1">
    <citation type="submission" date="2013-01" db="EMBL/GenBank/DDBJ databases">
        <authorList>
            <person name="Harkins D.M."/>
            <person name="Durkin A.S."/>
            <person name="Brinkac L.M."/>
            <person name="Haft D.H."/>
            <person name="Selengut J.D."/>
            <person name="Sanka R."/>
            <person name="DePew J."/>
            <person name="Purushe J."/>
            <person name="Matthias M.A."/>
            <person name="Vinetz J.M."/>
            <person name="Sutton G.G."/>
            <person name="Nierman W.C."/>
            <person name="Fouts D.E."/>
        </authorList>
    </citation>
    <scope>NUCLEOTIDE SEQUENCE [LARGE SCALE GENOMIC DNA]</scope>
    <source>
        <strain evidence="4 5">ZUN142</strain>
    </source>
</reference>
<evidence type="ECO:0000313" key="4">
    <source>
        <dbReference type="EMBL" id="EMO38994.1"/>
    </source>
</evidence>
<dbReference type="Pfam" id="PF04551">
    <property type="entry name" value="GcpE"/>
    <property type="match status" value="1"/>
</dbReference>
<keyword evidence="2" id="KW-0479">Metal-binding</keyword>
<organism evidence="4 5">
    <name type="scientific">Leptospira noguchii serovar Autumnalis str. ZUN142</name>
    <dbReference type="NCBI Taxonomy" id="1085540"/>
    <lineage>
        <taxon>Bacteria</taxon>
        <taxon>Pseudomonadati</taxon>
        <taxon>Spirochaetota</taxon>
        <taxon>Spirochaetia</taxon>
        <taxon>Leptospirales</taxon>
        <taxon>Leptospiraceae</taxon>
        <taxon>Leptospira</taxon>
    </lineage>
</organism>
<dbReference type="GO" id="GO:0051539">
    <property type="term" value="F:4 iron, 4 sulfur cluster binding"/>
    <property type="evidence" value="ECO:0007669"/>
    <property type="project" value="UniProtKB-KW"/>
</dbReference>
<evidence type="ECO:0000313" key="5">
    <source>
        <dbReference type="Proteomes" id="UP000012153"/>
    </source>
</evidence>
<feature type="domain" description="IspG TIM-barrel" evidence="3">
    <location>
        <begin position="17"/>
        <end position="62"/>
    </location>
</feature>
<sequence>MNFRYNQTPFGYQRRKTKVVKVGDVPVGGNNPIAIQSMINTDTTDTKGSVKQILELERAGCE</sequence>
<comment type="caution">
    <text evidence="4">The sequence shown here is derived from an EMBL/GenBank/DDBJ whole genome shotgun (WGS) entry which is preliminary data.</text>
</comment>
<proteinExistence type="predicted"/>
<evidence type="ECO:0000259" key="3">
    <source>
        <dbReference type="Pfam" id="PF04551"/>
    </source>
</evidence>
<dbReference type="AlphaFoldDB" id="M6UD41"/>
<gene>
    <name evidence="4" type="ORF">LEP1GSC186_3664</name>
</gene>
<evidence type="ECO:0000256" key="1">
    <source>
        <dbReference type="ARBA" id="ARBA00001966"/>
    </source>
</evidence>
<name>M6UD41_9LEPT</name>
<keyword evidence="2" id="KW-0004">4Fe-4S</keyword>
<accession>M6UD41</accession>
<dbReference type="Gene3D" id="3.20.20.20">
    <property type="entry name" value="Dihydropteroate synthase-like"/>
    <property type="match status" value="1"/>
</dbReference>
<dbReference type="PANTHER" id="PTHR30454">
    <property type="entry name" value="4-HYDROXY-3-METHYLBUT-2-EN-1-YL DIPHOSPHATE SYNTHASE"/>
    <property type="match status" value="1"/>
</dbReference>
<evidence type="ECO:0000256" key="2">
    <source>
        <dbReference type="ARBA" id="ARBA00022485"/>
    </source>
</evidence>
<dbReference type="GO" id="GO:0016114">
    <property type="term" value="P:terpenoid biosynthetic process"/>
    <property type="evidence" value="ECO:0007669"/>
    <property type="project" value="InterPro"/>
</dbReference>